<evidence type="ECO:0000259" key="6">
    <source>
        <dbReference type="Pfam" id="PF00550"/>
    </source>
</evidence>
<dbReference type="InterPro" id="IPR000566">
    <property type="entry name" value="Lipocln_cytosolic_FA-bd_dom"/>
</dbReference>
<feature type="domain" description="AprA-like MT2-like" evidence="8">
    <location>
        <begin position="333"/>
        <end position="608"/>
    </location>
</feature>
<feature type="region of interest" description="Disordered" evidence="5">
    <location>
        <begin position="1"/>
        <end position="23"/>
    </location>
</feature>
<keyword evidence="3" id="KW-0547">Nucleotide-binding</keyword>
<name>A0A1Q9F1F1_SYMMI</name>
<dbReference type="AlphaFoldDB" id="A0A1Q9F1F1"/>
<feature type="domain" description="Lipocalin/cytosolic fatty-acid binding" evidence="7">
    <location>
        <begin position="1002"/>
        <end position="1156"/>
    </location>
</feature>
<evidence type="ECO:0000313" key="10">
    <source>
        <dbReference type="Proteomes" id="UP000186817"/>
    </source>
</evidence>
<dbReference type="InterPro" id="IPR056393">
    <property type="entry name" value="AprA-like_MT2"/>
</dbReference>
<dbReference type="Gene3D" id="1.10.1200.10">
    <property type="entry name" value="ACP-like"/>
    <property type="match status" value="2"/>
</dbReference>
<dbReference type="Proteomes" id="UP000186817">
    <property type="component" value="Unassembled WGS sequence"/>
</dbReference>
<dbReference type="OrthoDB" id="8062037at2759"/>
<evidence type="ECO:0000313" key="9">
    <source>
        <dbReference type="EMBL" id="OLQ13536.1"/>
    </source>
</evidence>
<dbReference type="SUPFAM" id="SSF54585">
    <property type="entry name" value="Cdc48 domain 2-like"/>
    <property type="match status" value="2"/>
</dbReference>
<protein>
    <submittedName>
        <fullName evidence="9">Outer membrane lipoprotein Blc</fullName>
    </submittedName>
</protein>
<keyword evidence="2" id="KW-0597">Phosphoprotein</keyword>
<organism evidence="9 10">
    <name type="scientific">Symbiodinium microadriaticum</name>
    <name type="common">Dinoflagellate</name>
    <name type="synonym">Zooxanthella microadriatica</name>
    <dbReference type="NCBI Taxonomy" id="2951"/>
    <lineage>
        <taxon>Eukaryota</taxon>
        <taxon>Sar</taxon>
        <taxon>Alveolata</taxon>
        <taxon>Dinophyceae</taxon>
        <taxon>Suessiales</taxon>
        <taxon>Symbiodiniaceae</taxon>
        <taxon>Symbiodinium</taxon>
    </lineage>
</organism>
<evidence type="ECO:0000256" key="4">
    <source>
        <dbReference type="ARBA" id="ARBA00022840"/>
    </source>
</evidence>
<accession>A0A1Q9F1F1</accession>
<proteinExistence type="predicted"/>
<reference evidence="9 10" key="1">
    <citation type="submission" date="2016-02" db="EMBL/GenBank/DDBJ databases">
        <title>Genome analysis of coral dinoflagellate symbionts highlights evolutionary adaptations to a symbiotic lifestyle.</title>
        <authorList>
            <person name="Aranda M."/>
            <person name="Li Y."/>
            <person name="Liew Y.J."/>
            <person name="Baumgarten S."/>
            <person name="Simakov O."/>
            <person name="Wilson M."/>
            <person name="Piel J."/>
            <person name="Ashoor H."/>
            <person name="Bougouffa S."/>
            <person name="Bajic V.B."/>
            <person name="Ryu T."/>
            <person name="Ravasi T."/>
            <person name="Bayer T."/>
            <person name="Micklem G."/>
            <person name="Kim H."/>
            <person name="Bhak J."/>
            <person name="Lajeunesse T.C."/>
            <person name="Voolstra C.R."/>
        </authorList>
    </citation>
    <scope>NUCLEOTIDE SEQUENCE [LARGE SCALE GENOMIC DNA]</scope>
    <source>
        <strain evidence="9 10">CCMP2467</strain>
    </source>
</reference>
<dbReference type="PROSITE" id="PS00012">
    <property type="entry name" value="PHOSPHOPANTETHEINE"/>
    <property type="match status" value="2"/>
</dbReference>
<dbReference type="Pfam" id="PF00550">
    <property type="entry name" value="PP-binding"/>
    <property type="match status" value="2"/>
</dbReference>
<evidence type="ECO:0000256" key="5">
    <source>
        <dbReference type="SAM" id="MobiDB-lite"/>
    </source>
</evidence>
<comment type="caution">
    <text evidence="9">The sequence shown here is derived from an EMBL/GenBank/DDBJ whole genome shotgun (WGS) entry which is preliminary data.</text>
</comment>
<evidence type="ECO:0000259" key="8">
    <source>
        <dbReference type="Pfam" id="PF23525"/>
    </source>
</evidence>
<dbReference type="Gene3D" id="3.10.330.10">
    <property type="match status" value="3"/>
</dbReference>
<dbReference type="PANTHER" id="PTHR10612:SF34">
    <property type="entry name" value="APOLIPOPROTEIN D"/>
    <property type="match status" value="1"/>
</dbReference>
<keyword evidence="1" id="KW-0596">Phosphopantetheine</keyword>
<evidence type="ECO:0000256" key="3">
    <source>
        <dbReference type="ARBA" id="ARBA00022741"/>
    </source>
</evidence>
<dbReference type="InterPro" id="IPR009081">
    <property type="entry name" value="PP-bd_ACP"/>
</dbReference>
<dbReference type="GO" id="GO:0006950">
    <property type="term" value="P:response to stress"/>
    <property type="evidence" value="ECO:0007669"/>
    <property type="project" value="UniProtKB-ARBA"/>
</dbReference>
<dbReference type="InterPro" id="IPR036736">
    <property type="entry name" value="ACP-like_sf"/>
</dbReference>
<dbReference type="SUPFAM" id="SSF50814">
    <property type="entry name" value="Lipocalins"/>
    <property type="match status" value="1"/>
</dbReference>
<keyword evidence="4" id="KW-0067">ATP-binding</keyword>
<dbReference type="Pfam" id="PF08212">
    <property type="entry name" value="Lipocalin_2"/>
    <property type="match status" value="1"/>
</dbReference>
<feature type="domain" description="Carrier" evidence="6">
    <location>
        <begin position="912"/>
        <end position="946"/>
    </location>
</feature>
<dbReference type="SUPFAM" id="SSF47336">
    <property type="entry name" value="ACP-like"/>
    <property type="match status" value="1"/>
</dbReference>
<dbReference type="InterPro" id="IPR029067">
    <property type="entry name" value="CDC48_domain_2-like_sf"/>
</dbReference>
<dbReference type="Gene3D" id="3.40.630.30">
    <property type="match status" value="1"/>
</dbReference>
<evidence type="ECO:0000256" key="2">
    <source>
        <dbReference type="ARBA" id="ARBA00022553"/>
    </source>
</evidence>
<evidence type="ECO:0000259" key="7">
    <source>
        <dbReference type="Pfam" id="PF08212"/>
    </source>
</evidence>
<dbReference type="Gene3D" id="3.40.50.150">
    <property type="entry name" value="Vaccinia Virus protein VP39"/>
    <property type="match status" value="1"/>
</dbReference>
<dbReference type="GO" id="GO:0005524">
    <property type="term" value="F:ATP binding"/>
    <property type="evidence" value="ECO:0007669"/>
    <property type="project" value="UniProtKB-KW"/>
</dbReference>
<gene>
    <name evidence="9" type="primary">blc</name>
    <name evidence="9" type="ORF">AK812_SmicGene2372</name>
</gene>
<dbReference type="InterPro" id="IPR016181">
    <property type="entry name" value="Acyl_CoA_acyltransferase"/>
</dbReference>
<dbReference type="CDD" id="cd19438">
    <property type="entry name" value="lipocalin_Blc-like"/>
    <property type="match status" value="1"/>
</dbReference>
<dbReference type="PANTHER" id="PTHR10612">
    <property type="entry name" value="APOLIPOPROTEIN D"/>
    <property type="match status" value="1"/>
</dbReference>
<dbReference type="EMBL" id="LSRX01000026">
    <property type="protein sequence ID" value="OLQ13536.1"/>
    <property type="molecule type" value="Genomic_DNA"/>
</dbReference>
<dbReference type="InterPro" id="IPR029063">
    <property type="entry name" value="SAM-dependent_MTases_sf"/>
</dbReference>
<dbReference type="SUPFAM" id="SSF53335">
    <property type="entry name" value="S-adenosyl-L-methionine-dependent methyltransferases"/>
    <property type="match status" value="1"/>
</dbReference>
<dbReference type="Pfam" id="PF23525">
    <property type="entry name" value="Methyltransf_36"/>
    <property type="match status" value="1"/>
</dbReference>
<dbReference type="Gene3D" id="2.40.128.20">
    <property type="match status" value="1"/>
</dbReference>
<dbReference type="InterPro" id="IPR012674">
    <property type="entry name" value="Calycin"/>
</dbReference>
<dbReference type="SUPFAM" id="SSF55729">
    <property type="entry name" value="Acyl-CoA N-acyltransferases (Nat)"/>
    <property type="match status" value="1"/>
</dbReference>
<keyword evidence="9" id="KW-0449">Lipoprotein</keyword>
<evidence type="ECO:0000256" key="1">
    <source>
        <dbReference type="ARBA" id="ARBA00022450"/>
    </source>
</evidence>
<feature type="domain" description="Carrier" evidence="6">
    <location>
        <begin position="843"/>
        <end position="869"/>
    </location>
</feature>
<dbReference type="InterPro" id="IPR047202">
    <property type="entry name" value="Lipocalin_Blc-like_dom"/>
</dbReference>
<dbReference type="InterPro" id="IPR006162">
    <property type="entry name" value="Ppantetheine_attach_site"/>
</dbReference>
<keyword evidence="10" id="KW-1185">Reference proteome</keyword>
<sequence>MGAEEDGERQASSSTQPAAESHDGEAVLKKLHILPLKEADKKIKGRQRMDFLAETLRQLRNTKATVCSGDLVRAKEAEFVVIKCDPPQGCLGMETDFFVDGAPVICFQKIQFSAWGPNTLSSEELFNDYVRPYFKGEYSPYGTAGVKRVRLLYMGQIVQVGEVCLQVEATEPQGLGMVSTDTEIFANWDTTPEFEKVHILPFMDTLPSAYQYELFGDYLKPYLMANQHRKYQHGDLFMYQGVQFKVVACEPPDVVARIGKSTTIFCQGHLTPTLRNLLPPHLMSQVAQLPQGLQMLLLSSERTTRELEDMLNHRRGLFQDAAWAFGESSPKAEVHVDRRLNVMGSGLQHKVFFRDFLELIRPLFATSDFAEQPRYIADTGCGDGSLLCQIYEFVKLQTPRGRALKEFPLTMIGIDLSASALAATADTLRARGVPHQLLEGDIGDPGGLCNELRRLNLDPRQTLHVRSFLDHDRPCRMPAHPLRAGSSRDLFVAHHFDQAVYLDRCGKVIKPVDIYQSLVEHFGRWADASGEHGLCILEAMLLDVPSTAKYFDENVSFHFDIEAALSRQYLVPPVANCMALAEAGLFSCTGDASSHCYPESGEYCRIMSQHVKRSSFSVRLAEFDDLAALVDLQQAAKVTSALEASPETLAARLLKAPLGVLVAERAGKLLGAAYTTRRVGPASSGIEAEPSQPSADHGDVLQLVALHALPEAPGVGSLLRDFLLQLAWVDPDVKSVVGLTRFDGWAASGLSQEDYMRRHVEGEVSDKVLAFHTQRGATVVKLVQDARPADVANQGAAVLIRYEPGRPQRERRVASRESQEATVDTVEAFVHEQLAKMNIQLKEADFAELGLDSLELAALRRSIEKRFGLHGDAAAATARELATSCFQGGSNLQRTDARAVVESFLQDFGEADSQASLAEMGLDSLDIARLRERLQARLSVQLSVEVQVCTPCVKDTKEIRLVAMARRRVVGAAVVAAMLGIFMGLGKSRLALVELSAMDRKLDLKRFMGSWYVLAHIPVKLVNEHLAHNAVETYTWDESKQRIGVHYRFNEKSMDGRINDSYQRGWVWNKETSAEWRVSPKLPLFGYLFSYCGLKLPYIIVDCADDYSKAIVGYPNRAYLWILSRKPTVSDADYEKLIQKSKELGYDEDKIRKVPQTDGAEAFQELAAAANVDSIIEAVRAKMLTVRILFPNKPDMLRARDIHYDKWHL</sequence>